<keyword evidence="9" id="KW-0677">Repeat</keyword>
<evidence type="ECO:0000256" key="11">
    <source>
        <dbReference type="ARBA" id="ARBA00022801"/>
    </source>
</evidence>
<dbReference type="GO" id="GO:0003724">
    <property type="term" value="F:RNA helicase activity"/>
    <property type="evidence" value="ECO:0007669"/>
    <property type="project" value="UniProtKB-EC"/>
</dbReference>
<dbReference type="PANTHER" id="PTHR14074">
    <property type="entry name" value="HELICASE WITH DEATH DOMAIN-RELATED"/>
    <property type="match status" value="1"/>
</dbReference>
<dbReference type="InterPro" id="IPR011029">
    <property type="entry name" value="DEATH-like_dom_sf"/>
</dbReference>
<evidence type="ECO:0000256" key="17">
    <source>
        <dbReference type="ARBA" id="ARBA00022884"/>
    </source>
</evidence>
<dbReference type="SMART" id="SM00487">
    <property type="entry name" value="DEXDc"/>
    <property type="match status" value="1"/>
</dbReference>
<keyword evidence="14" id="KW-0067">ATP-binding</keyword>
<dbReference type="InterPro" id="IPR021673">
    <property type="entry name" value="RLR_CTR"/>
</dbReference>
<dbReference type="EMBL" id="OW240916">
    <property type="protein sequence ID" value="CAH2293980.1"/>
    <property type="molecule type" value="Genomic_DNA"/>
</dbReference>
<evidence type="ECO:0000256" key="3">
    <source>
        <dbReference type="ARBA" id="ARBA00012552"/>
    </source>
</evidence>
<dbReference type="GO" id="GO:0016787">
    <property type="term" value="F:hydrolase activity"/>
    <property type="evidence" value="ECO:0007669"/>
    <property type="project" value="UniProtKB-KW"/>
</dbReference>
<dbReference type="EC" id="3.6.4.13" evidence="3"/>
<dbReference type="GO" id="GO:0140374">
    <property type="term" value="P:antiviral innate immune response"/>
    <property type="evidence" value="ECO:0007669"/>
    <property type="project" value="TreeGrafter"/>
</dbReference>
<dbReference type="PANTHER" id="PTHR14074:SF16">
    <property type="entry name" value="ANTIVIRAL INNATE IMMUNE RESPONSE RECEPTOR RIG-I"/>
    <property type="match status" value="1"/>
</dbReference>
<evidence type="ECO:0000256" key="9">
    <source>
        <dbReference type="ARBA" id="ARBA00022737"/>
    </source>
</evidence>
<dbReference type="Proteomes" id="UP001295444">
    <property type="component" value="Chromosome 05"/>
</dbReference>
<dbReference type="PROSITE" id="PS51789">
    <property type="entry name" value="RLR_CTR"/>
    <property type="match status" value="1"/>
</dbReference>
<dbReference type="GO" id="GO:0005524">
    <property type="term" value="F:ATP binding"/>
    <property type="evidence" value="ECO:0007669"/>
    <property type="project" value="UniProtKB-KW"/>
</dbReference>
<dbReference type="FunFam" id="3.40.50.300:FF:001233">
    <property type="entry name" value="Probable ATP-dependent RNA helicase DDX58"/>
    <property type="match status" value="1"/>
</dbReference>
<dbReference type="CDD" id="cd15805">
    <property type="entry name" value="RIG-I_C"/>
    <property type="match status" value="1"/>
</dbReference>
<evidence type="ECO:0000256" key="6">
    <source>
        <dbReference type="ARBA" id="ARBA00022553"/>
    </source>
</evidence>
<keyword evidence="5" id="KW-1017">Isopeptide bond</keyword>
<dbReference type="InterPro" id="IPR038557">
    <property type="entry name" value="RLR_C_sf"/>
</dbReference>
<evidence type="ECO:0000259" key="22">
    <source>
        <dbReference type="PROSITE" id="PS51789"/>
    </source>
</evidence>
<name>A0AAD1S7W4_PELCU</name>
<evidence type="ECO:0000256" key="12">
    <source>
        <dbReference type="ARBA" id="ARBA00022806"/>
    </source>
</evidence>
<dbReference type="Pfam" id="PF00271">
    <property type="entry name" value="Helicase_C"/>
    <property type="match status" value="1"/>
</dbReference>
<dbReference type="InterPro" id="IPR011545">
    <property type="entry name" value="DEAD/DEAH_box_helicase_dom"/>
</dbReference>
<evidence type="ECO:0000256" key="15">
    <source>
        <dbReference type="ARBA" id="ARBA00022843"/>
    </source>
</evidence>
<dbReference type="Pfam" id="PF00270">
    <property type="entry name" value="DEAD"/>
    <property type="match status" value="1"/>
</dbReference>
<keyword evidence="18" id="KW-0051">Antiviral defense</keyword>
<evidence type="ECO:0000256" key="8">
    <source>
        <dbReference type="ARBA" id="ARBA00022723"/>
    </source>
</evidence>
<evidence type="ECO:0000259" key="20">
    <source>
        <dbReference type="PROSITE" id="PS51192"/>
    </source>
</evidence>
<keyword evidence="7" id="KW-0399">Innate immunity</keyword>
<dbReference type="SUPFAM" id="SSF52540">
    <property type="entry name" value="P-loop containing nucleoside triphosphate hydrolases"/>
    <property type="match status" value="2"/>
</dbReference>
<dbReference type="InterPro" id="IPR001650">
    <property type="entry name" value="Helicase_C-like"/>
</dbReference>
<dbReference type="GO" id="GO:0005737">
    <property type="term" value="C:cytoplasm"/>
    <property type="evidence" value="ECO:0007669"/>
    <property type="project" value="UniProtKB-SubCell"/>
</dbReference>
<evidence type="ECO:0000256" key="16">
    <source>
        <dbReference type="ARBA" id="ARBA00022859"/>
    </source>
</evidence>
<keyword evidence="11" id="KW-0378">Hydrolase</keyword>
<dbReference type="FunFam" id="3.40.50.300:FF:001291">
    <property type="entry name" value="Probable ATP-dependent RNA helicase DDX58"/>
    <property type="match status" value="1"/>
</dbReference>
<reference evidence="23" key="1">
    <citation type="submission" date="2022-03" db="EMBL/GenBank/DDBJ databases">
        <authorList>
            <person name="Alioto T."/>
            <person name="Alioto T."/>
            <person name="Gomez Garrido J."/>
        </authorList>
    </citation>
    <scope>NUCLEOTIDE SEQUENCE</scope>
</reference>
<feature type="domain" description="RLR CTR" evidence="22">
    <location>
        <begin position="958"/>
        <end position="1087"/>
    </location>
</feature>
<keyword evidence="12 23" id="KW-0347">Helicase</keyword>
<evidence type="ECO:0000256" key="13">
    <source>
        <dbReference type="ARBA" id="ARBA00022833"/>
    </source>
</evidence>
<dbReference type="GO" id="GO:0003727">
    <property type="term" value="F:single-stranded RNA binding"/>
    <property type="evidence" value="ECO:0007669"/>
    <property type="project" value="TreeGrafter"/>
</dbReference>
<evidence type="ECO:0000256" key="10">
    <source>
        <dbReference type="ARBA" id="ARBA00022741"/>
    </source>
</evidence>
<dbReference type="SMART" id="SM00490">
    <property type="entry name" value="HELICc"/>
    <property type="match status" value="1"/>
</dbReference>
<evidence type="ECO:0000256" key="14">
    <source>
        <dbReference type="ARBA" id="ARBA00022840"/>
    </source>
</evidence>
<keyword evidence="6" id="KW-0597">Phosphoprotein</keyword>
<dbReference type="Gene3D" id="1.10.533.10">
    <property type="entry name" value="Death Domain, Fas"/>
    <property type="match status" value="2"/>
</dbReference>
<evidence type="ECO:0000256" key="7">
    <source>
        <dbReference type="ARBA" id="ARBA00022588"/>
    </source>
</evidence>
<dbReference type="Pfam" id="PF16739">
    <property type="entry name" value="CARD_2"/>
    <property type="match status" value="2"/>
</dbReference>
<dbReference type="InterPro" id="IPR027417">
    <property type="entry name" value="P-loop_NTPase"/>
</dbReference>
<evidence type="ECO:0000256" key="2">
    <source>
        <dbReference type="ARBA" id="ARBA00006866"/>
    </source>
</evidence>
<keyword evidence="13" id="KW-0862">Zinc</keyword>
<keyword evidence="4" id="KW-0963">Cytoplasm</keyword>
<comment type="catalytic activity">
    <reaction evidence="19">
        <text>ATP + H2O = ADP + phosphate + H(+)</text>
        <dbReference type="Rhea" id="RHEA:13065"/>
        <dbReference type="ChEBI" id="CHEBI:15377"/>
        <dbReference type="ChEBI" id="CHEBI:15378"/>
        <dbReference type="ChEBI" id="CHEBI:30616"/>
        <dbReference type="ChEBI" id="CHEBI:43474"/>
        <dbReference type="ChEBI" id="CHEBI:456216"/>
        <dbReference type="EC" id="3.6.4.13"/>
    </reaction>
    <physiologicalReaction direction="left-to-right" evidence="19">
        <dbReference type="Rhea" id="RHEA:13066"/>
    </physiologicalReaction>
</comment>
<proteinExistence type="inferred from homology"/>
<evidence type="ECO:0000259" key="21">
    <source>
        <dbReference type="PROSITE" id="PS51194"/>
    </source>
</evidence>
<keyword evidence="15" id="KW-0832">Ubl conjugation</keyword>
<dbReference type="InterPro" id="IPR051363">
    <property type="entry name" value="RLR_Helicase"/>
</dbReference>
<dbReference type="GO" id="GO:0003725">
    <property type="term" value="F:double-stranded RNA binding"/>
    <property type="evidence" value="ECO:0007669"/>
    <property type="project" value="TreeGrafter"/>
</dbReference>
<sequence length="1093" mass="124398">MCSCLRKGSQKSETRSRDCLRKRSHESPGFFDIDYRVGKMGPVEVLSGPELLPSPVRQSGSRLGAKGLSAPVCEERVELVEEQKEFGSRLPVGGTSLDGCLRLSQSPGSGSSQDSWWGKRYLSFLLCGVLMLALIPPVRLCLQTCSCPHQSLSKDSLTISALSALTGYTARCAYMMTWLKEDVIEQIKHKEQEGPTMASTLFVDKLLELQDEGWYQAFIDALRASGYTGLCDALEKRDFRDIECLEEDRRHLSIIYSTVKSNIKPDELVPYFTQCFLHGELEAIKQETVQKGDCAGAEKLIDCLLRSDKKQWPKIFTIALEEKNFTPVLEVWSQNKDSECKKETESSCEEEGEQSTFTMFQYSEEVDPQNQCLSAAPELRLNHDSSVANVPQLTGYFHQSTSELKLRNYQEELAQPAHQGKNTIICAPTGSGKTIVALSICDRHLKSMPAGQKGKVVFLATKVPVYEQQKDIFCKYFEDSDYSVVGFCGESPENVPIGMVLKSSDIIILTPQILVNCLKEGSVPSLSIFTLMIFDECHNTIGSHPYNVLMFHYLDMKLGSTGEKCPQVVGLTASVGTGKAKNEDEATQYVRKLCASLDIEVISTVKNNVEELEKIVYKPEKLIRELTPRKTDLFINVMSEIMSETEKMARNIFPQLDSLSNIQNRSFGTQKYEQWIIDTQRKCRILQMENKIEERRICQELFTYTEHLRKYNDSIMINDDARTKDALDYLKNFFENVKNGSYNPIEQQVTKVFEAKLPILEDISSNNLNPKLDDVEFILIEAYHENPQTRTLLFVKTRALVSALKNWIEETPDLRFLKPDILIGRNKRHDNIGMTLPSQKGALESFKTNSESKLLIATSVADEGIDIPACNLVILYEYVGNVTKMIQVRGRGRAKDSKCILVTGKREEAEKEKMNLLHEKLMTTAVENVQNQNKQDLQKMIMQIQKSEKTQRDLKKIIKGPELTEENKRLLCWKCKRFACNTDDIRVIEEAHHTVIDSTFKERYITEPHKKPRGFSGYTKKFKIFCNNTQCKEDWGISGIYKNFQDIPLIKIDKFVVESKNGNQDYVNKWNKVNFRMKEFSPEEISESFSAST</sequence>
<comment type="subcellular location">
    <subcellularLocation>
        <location evidence="1">Cytoplasm</location>
    </subcellularLocation>
</comment>
<evidence type="ECO:0000256" key="5">
    <source>
        <dbReference type="ARBA" id="ARBA00022499"/>
    </source>
</evidence>
<evidence type="ECO:0000313" key="23">
    <source>
        <dbReference type="EMBL" id="CAH2293980.1"/>
    </source>
</evidence>
<dbReference type="PROSITE" id="PS51194">
    <property type="entry name" value="HELICASE_CTER"/>
    <property type="match status" value="1"/>
</dbReference>
<dbReference type="GO" id="GO:0008270">
    <property type="term" value="F:zinc ion binding"/>
    <property type="evidence" value="ECO:0007669"/>
    <property type="project" value="TreeGrafter"/>
</dbReference>
<keyword evidence="17" id="KW-0694">RNA-binding</keyword>
<organism evidence="23 24">
    <name type="scientific">Pelobates cultripes</name>
    <name type="common">Western spadefoot toad</name>
    <dbReference type="NCBI Taxonomy" id="61616"/>
    <lineage>
        <taxon>Eukaryota</taxon>
        <taxon>Metazoa</taxon>
        <taxon>Chordata</taxon>
        <taxon>Craniata</taxon>
        <taxon>Vertebrata</taxon>
        <taxon>Euteleostomi</taxon>
        <taxon>Amphibia</taxon>
        <taxon>Batrachia</taxon>
        <taxon>Anura</taxon>
        <taxon>Pelobatoidea</taxon>
        <taxon>Pelobatidae</taxon>
        <taxon>Pelobates</taxon>
    </lineage>
</organism>
<feature type="domain" description="Helicase ATP-binding" evidence="20">
    <location>
        <begin position="414"/>
        <end position="593"/>
    </location>
</feature>
<evidence type="ECO:0000256" key="4">
    <source>
        <dbReference type="ARBA" id="ARBA00022490"/>
    </source>
</evidence>
<dbReference type="InterPro" id="IPR041204">
    <property type="entry name" value="RIG-I-like_C"/>
</dbReference>
<dbReference type="Gene3D" id="3.40.50.300">
    <property type="entry name" value="P-loop containing nucleotide triphosphate hydrolases"/>
    <property type="match status" value="2"/>
</dbReference>
<keyword evidence="24" id="KW-1185">Reference proteome</keyword>
<evidence type="ECO:0000256" key="19">
    <source>
        <dbReference type="ARBA" id="ARBA00049390"/>
    </source>
</evidence>
<evidence type="ECO:0000256" key="1">
    <source>
        <dbReference type="ARBA" id="ARBA00004496"/>
    </source>
</evidence>
<dbReference type="PROSITE" id="PS51192">
    <property type="entry name" value="HELICASE_ATP_BIND_1"/>
    <property type="match status" value="1"/>
</dbReference>
<dbReference type="InterPro" id="IPR014001">
    <property type="entry name" value="Helicase_ATP-bd"/>
</dbReference>
<dbReference type="GO" id="GO:0002753">
    <property type="term" value="P:cytoplasmic pattern recognition receptor signaling pathway"/>
    <property type="evidence" value="ECO:0007669"/>
    <property type="project" value="TreeGrafter"/>
</dbReference>
<keyword evidence="16" id="KW-0391">Immunity</keyword>
<dbReference type="Gene3D" id="2.170.150.30">
    <property type="entry name" value="RIG-I-like receptor, C-terminal regulatory domain"/>
    <property type="match status" value="1"/>
</dbReference>
<accession>A0AAD1S7W4</accession>
<gene>
    <name evidence="23" type="ORF">PECUL_23A055994</name>
</gene>
<dbReference type="InterPro" id="IPR031964">
    <property type="entry name" value="CARD_dom"/>
</dbReference>
<keyword evidence="10" id="KW-0547">Nucleotide-binding</keyword>
<dbReference type="FunFam" id="2.170.150.30:FF:000001">
    <property type="entry name" value="Probable ATP-dependent RNA helicase DDX58"/>
    <property type="match status" value="1"/>
</dbReference>
<comment type="similarity">
    <text evidence="2">Belongs to the helicase family. RLR subfamily.</text>
</comment>
<keyword evidence="8" id="KW-0479">Metal-binding</keyword>
<evidence type="ECO:0000256" key="18">
    <source>
        <dbReference type="ARBA" id="ARBA00023118"/>
    </source>
</evidence>
<dbReference type="Pfam" id="PF11648">
    <property type="entry name" value="RIG-I_C-RD"/>
    <property type="match status" value="1"/>
</dbReference>
<dbReference type="Gene3D" id="1.20.1320.30">
    <property type="match status" value="1"/>
</dbReference>
<dbReference type="AlphaFoldDB" id="A0AAD1S7W4"/>
<evidence type="ECO:0000313" key="24">
    <source>
        <dbReference type="Proteomes" id="UP001295444"/>
    </source>
</evidence>
<dbReference type="Pfam" id="PF18119">
    <property type="entry name" value="RIG-I_C"/>
    <property type="match status" value="1"/>
</dbReference>
<protein>
    <recommendedName>
        <fullName evidence="3">RNA helicase</fullName>
        <ecNumber evidence="3">3.6.4.13</ecNumber>
    </recommendedName>
</protein>
<feature type="domain" description="Helicase C-terminal" evidence="21">
    <location>
        <begin position="774"/>
        <end position="937"/>
    </location>
</feature>